<dbReference type="EMBL" id="PFAG01000015">
    <property type="protein sequence ID" value="PIR98420.1"/>
    <property type="molecule type" value="Genomic_DNA"/>
</dbReference>
<dbReference type="Pfam" id="PF13483">
    <property type="entry name" value="Lactamase_B_3"/>
    <property type="match status" value="1"/>
</dbReference>
<proteinExistence type="predicted"/>
<gene>
    <name evidence="1" type="ORF">COT88_01675</name>
</gene>
<sequence length="186" mass="20683">MVINLIGSTGIRCQVADFVLIVDPPSKRKANITLLTEVSLEGSVEGEEGFIYGPGEYEIEGVRIKGIALPASDKKNLATGYSVFFDDIKLGFIKNLEKIPSQEDLEKLGEIDILFVNTENSSLNFKEINSFIKKVEPNIIIPLTDKGAKNLMEEIGQKVTQEEKLTLKAKDINEEEGVKIVWLKEI</sequence>
<reference evidence="2" key="1">
    <citation type="submission" date="2017-09" db="EMBL/GenBank/DDBJ databases">
        <title>Depth-based differentiation of microbial function through sediment-hosted aquifers and enrichment of novel symbionts in the deep terrestrial subsurface.</title>
        <authorList>
            <person name="Probst A.J."/>
            <person name="Ladd B."/>
            <person name="Jarett J.K."/>
            <person name="Geller-Mcgrath D.E."/>
            <person name="Sieber C.M.K."/>
            <person name="Emerson J.B."/>
            <person name="Anantharaman K."/>
            <person name="Thomas B.C."/>
            <person name="Malmstrom R."/>
            <person name="Stieglmeier M."/>
            <person name="Klingl A."/>
            <person name="Woyke T."/>
            <person name="Ryan C.M."/>
            <person name="Banfield J.F."/>
        </authorList>
    </citation>
    <scope>NUCLEOTIDE SEQUENCE [LARGE SCALE GENOMIC DNA]</scope>
</reference>
<name>A0A2H0VJC9_9BACT</name>
<evidence type="ECO:0000313" key="1">
    <source>
        <dbReference type="EMBL" id="PIR98420.1"/>
    </source>
</evidence>
<dbReference type="Gene3D" id="3.60.15.10">
    <property type="entry name" value="Ribonuclease Z/Hydroxyacylglutathione hydrolase-like"/>
    <property type="match status" value="1"/>
</dbReference>
<evidence type="ECO:0000313" key="2">
    <source>
        <dbReference type="Proteomes" id="UP000230776"/>
    </source>
</evidence>
<dbReference type="AlphaFoldDB" id="A0A2H0VJC9"/>
<comment type="caution">
    <text evidence="1">The sequence shown here is derived from an EMBL/GenBank/DDBJ whole genome shotgun (WGS) entry which is preliminary data.</text>
</comment>
<dbReference type="InterPro" id="IPR036866">
    <property type="entry name" value="RibonucZ/Hydroxyglut_hydro"/>
</dbReference>
<accession>A0A2H0VJC9</accession>
<dbReference type="Proteomes" id="UP000230776">
    <property type="component" value="Unassembled WGS sequence"/>
</dbReference>
<organism evidence="1 2">
    <name type="scientific">Candidatus Colwellbacteria bacterium CG10_big_fil_rev_8_21_14_0_10_41_28</name>
    <dbReference type="NCBI Taxonomy" id="1974539"/>
    <lineage>
        <taxon>Bacteria</taxon>
        <taxon>Candidatus Colwelliibacteriota</taxon>
    </lineage>
</organism>
<protein>
    <submittedName>
        <fullName evidence="1">Uncharacterized protein</fullName>
    </submittedName>
</protein>